<dbReference type="GO" id="GO:0030010">
    <property type="term" value="P:establishment of cell polarity"/>
    <property type="evidence" value="ECO:0007669"/>
    <property type="project" value="TreeGrafter"/>
</dbReference>
<dbReference type="GO" id="GO:0005912">
    <property type="term" value="C:adherens junction"/>
    <property type="evidence" value="ECO:0007669"/>
    <property type="project" value="TreeGrafter"/>
</dbReference>
<dbReference type="OrthoDB" id="6264899at2759"/>
<keyword evidence="3" id="KW-1185">Reference proteome</keyword>
<reference evidence="2" key="2">
    <citation type="submission" date="2014-03" db="EMBL/GenBank/DDBJ databases">
        <title>The whipworm genome and dual-species transcriptomics of an intimate host-pathogen interaction.</title>
        <authorList>
            <person name="Foth B.J."/>
            <person name="Tsai I.J."/>
            <person name="Reid A.J."/>
            <person name="Bancroft A.J."/>
            <person name="Nichol S."/>
            <person name="Tracey A."/>
            <person name="Holroyd N."/>
            <person name="Cotton J.A."/>
            <person name="Stanley E.J."/>
            <person name="Zarowiecki M."/>
            <person name="Liu J.Z."/>
            <person name="Huckvale T."/>
            <person name="Cooper P.J."/>
            <person name="Grencis R.K."/>
            <person name="Berriman M."/>
        </authorList>
    </citation>
    <scope>NUCLEOTIDE SEQUENCE [LARGE SCALE GENOMIC DNA]</scope>
</reference>
<dbReference type="PANTHER" id="PTHR16484">
    <property type="entry name" value="PARTITIONING DEFECTIVE 3 RELATED"/>
    <property type="match status" value="1"/>
</dbReference>
<proteinExistence type="predicted"/>
<dbReference type="STRING" id="36087.A0A077ZFF6"/>
<dbReference type="GO" id="GO:0043296">
    <property type="term" value="C:apical junction complex"/>
    <property type="evidence" value="ECO:0007669"/>
    <property type="project" value="TreeGrafter"/>
</dbReference>
<dbReference type="GO" id="GO:0051660">
    <property type="term" value="P:establishment of centrosome localization"/>
    <property type="evidence" value="ECO:0007669"/>
    <property type="project" value="TreeGrafter"/>
</dbReference>
<evidence type="ECO:0000259" key="1">
    <source>
        <dbReference type="PROSITE" id="PS50106"/>
    </source>
</evidence>
<accession>A0A077ZFF6</accession>
<dbReference type="PROSITE" id="PS50106">
    <property type="entry name" value="PDZ"/>
    <property type="match status" value="2"/>
</dbReference>
<reference evidence="2" key="1">
    <citation type="submission" date="2014-01" db="EMBL/GenBank/DDBJ databases">
        <authorList>
            <person name="Aslett M."/>
        </authorList>
    </citation>
    <scope>NUCLEOTIDE SEQUENCE</scope>
</reference>
<dbReference type="EMBL" id="HG806154">
    <property type="protein sequence ID" value="CDW57380.1"/>
    <property type="molecule type" value="Genomic_DNA"/>
</dbReference>
<sequence>MEESSHFVRSAARKSRITDEWLDIAAKASEDWWKVRSGMFQSSFQYVLFFYFRVKNRRKSVEANHRKFLTALQALRSALQKGNTRKLGVKLDVRLCKEKDGLGFTVTSRDFATAELVESPVYIKNILPVGSAVKDGRLQAGDRLLKINGISVAGMSQAEIVNMLRSVKTGEFVDLVVSRQELSADVGPQLLDVHVSKSATRKKFLQFDVALNETGSAGLGVSVKGRVSTKENGNGPERRDLGIFVKSIMHGGAAFKDGRLQVDDQLVAINDTSLSDYSNLAAIDRLRSAMQAVSPGAKSIRLSVLRDCVPPSTECSKSPGGSTGAHFILLLSFLLSCSEEKSFIGHKKKQRCCCRADLAVFA</sequence>
<gene>
    <name evidence="2" type="ORF">TTRE_0000567101</name>
</gene>
<dbReference type="SUPFAM" id="SSF50156">
    <property type="entry name" value="PDZ domain-like"/>
    <property type="match status" value="2"/>
</dbReference>
<dbReference type="GO" id="GO:0008104">
    <property type="term" value="P:intracellular protein localization"/>
    <property type="evidence" value="ECO:0007669"/>
    <property type="project" value="TreeGrafter"/>
</dbReference>
<dbReference type="InterPro" id="IPR001478">
    <property type="entry name" value="PDZ"/>
</dbReference>
<dbReference type="AlphaFoldDB" id="A0A077ZFF6"/>
<name>A0A077ZFF6_TRITR</name>
<dbReference type="GO" id="GO:0045197">
    <property type="term" value="P:establishment or maintenance of epithelial cell apical/basal polarity"/>
    <property type="evidence" value="ECO:0007669"/>
    <property type="project" value="TreeGrafter"/>
</dbReference>
<dbReference type="InterPro" id="IPR036034">
    <property type="entry name" value="PDZ_sf"/>
</dbReference>
<protein>
    <submittedName>
        <fullName evidence="2">PDZ domain containing protein</fullName>
    </submittedName>
</protein>
<dbReference type="Gene3D" id="2.30.42.10">
    <property type="match status" value="2"/>
</dbReference>
<dbReference type="PANTHER" id="PTHR16484:SF17">
    <property type="entry name" value="BAZOOKA, ISOFORM B"/>
    <property type="match status" value="1"/>
</dbReference>
<feature type="domain" description="PDZ" evidence="1">
    <location>
        <begin position="208"/>
        <end position="294"/>
    </location>
</feature>
<dbReference type="GO" id="GO:0007155">
    <property type="term" value="P:cell adhesion"/>
    <property type="evidence" value="ECO:0007669"/>
    <property type="project" value="TreeGrafter"/>
</dbReference>
<dbReference type="SMART" id="SM00228">
    <property type="entry name" value="PDZ"/>
    <property type="match status" value="2"/>
</dbReference>
<feature type="domain" description="PDZ" evidence="1">
    <location>
        <begin position="92"/>
        <end position="166"/>
    </location>
</feature>
<evidence type="ECO:0000313" key="2">
    <source>
        <dbReference type="EMBL" id="CDW57380.1"/>
    </source>
</evidence>
<dbReference type="GO" id="GO:0005938">
    <property type="term" value="C:cell cortex"/>
    <property type="evidence" value="ECO:0007669"/>
    <property type="project" value="TreeGrafter"/>
</dbReference>
<dbReference type="InterPro" id="IPR052213">
    <property type="entry name" value="PAR3"/>
</dbReference>
<organism evidence="2 3">
    <name type="scientific">Trichuris trichiura</name>
    <name type="common">Whipworm</name>
    <name type="synonym">Trichocephalus trichiurus</name>
    <dbReference type="NCBI Taxonomy" id="36087"/>
    <lineage>
        <taxon>Eukaryota</taxon>
        <taxon>Metazoa</taxon>
        <taxon>Ecdysozoa</taxon>
        <taxon>Nematoda</taxon>
        <taxon>Enoplea</taxon>
        <taxon>Dorylaimia</taxon>
        <taxon>Trichinellida</taxon>
        <taxon>Trichuridae</taxon>
        <taxon>Trichuris</taxon>
    </lineage>
</organism>
<dbReference type="CDD" id="cd23058">
    <property type="entry name" value="PDZ2_Par3-like"/>
    <property type="match status" value="1"/>
</dbReference>
<dbReference type="Proteomes" id="UP000030665">
    <property type="component" value="Unassembled WGS sequence"/>
</dbReference>
<dbReference type="GO" id="GO:0000226">
    <property type="term" value="P:microtubule cytoskeleton organization"/>
    <property type="evidence" value="ECO:0007669"/>
    <property type="project" value="TreeGrafter"/>
</dbReference>
<dbReference type="GO" id="GO:0016324">
    <property type="term" value="C:apical plasma membrane"/>
    <property type="evidence" value="ECO:0007669"/>
    <property type="project" value="TreeGrafter"/>
</dbReference>
<dbReference type="Pfam" id="PF00595">
    <property type="entry name" value="PDZ"/>
    <property type="match status" value="2"/>
</dbReference>
<evidence type="ECO:0000313" key="3">
    <source>
        <dbReference type="Proteomes" id="UP000030665"/>
    </source>
</evidence>
<dbReference type="GO" id="GO:0035091">
    <property type="term" value="F:phosphatidylinositol binding"/>
    <property type="evidence" value="ECO:0007669"/>
    <property type="project" value="TreeGrafter"/>
</dbReference>